<dbReference type="AlphaFoldDB" id="A0AAN6WUT4"/>
<dbReference type="SUPFAM" id="SSF49785">
    <property type="entry name" value="Galactose-binding domain-like"/>
    <property type="match status" value="1"/>
</dbReference>
<dbReference type="InterPro" id="IPR051589">
    <property type="entry name" value="Sialate-O-sulfotransferase"/>
</dbReference>
<feature type="compositionally biased region" description="Low complexity" evidence="2">
    <location>
        <begin position="236"/>
        <end position="331"/>
    </location>
</feature>
<dbReference type="InterPro" id="IPR008979">
    <property type="entry name" value="Galactose-bd-like_sf"/>
</dbReference>
<evidence type="ECO:0000256" key="1">
    <source>
        <dbReference type="ARBA" id="ARBA00022737"/>
    </source>
</evidence>
<dbReference type="Proteomes" id="UP001302126">
    <property type="component" value="Unassembled WGS sequence"/>
</dbReference>
<feature type="compositionally biased region" description="Polar residues" evidence="2">
    <location>
        <begin position="464"/>
        <end position="476"/>
    </location>
</feature>
<comment type="caution">
    <text evidence="5">The sequence shown here is derived from an EMBL/GenBank/DDBJ whole genome shotgun (WGS) entry which is preliminary data.</text>
</comment>
<dbReference type="PROSITE" id="PS51212">
    <property type="entry name" value="WSC"/>
    <property type="match status" value="2"/>
</dbReference>
<evidence type="ECO:0000313" key="6">
    <source>
        <dbReference type="Proteomes" id="UP001302126"/>
    </source>
</evidence>
<gene>
    <name evidence="5" type="ORF">QBC35DRAFT_451098</name>
</gene>
<feature type="chain" id="PRO_5042842237" evidence="3">
    <location>
        <begin position="29"/>
        <end position="628"/>
    </location>
</feature>
<keyword evidence="3" id="KW-0732">Signal</keyword>
<evidence type="ECO:0000259" key="4">
    <source>
        <dbReference type="PROSITE" id="PS51212"/>
    </source>
</evidence>
<organism evidence="5 6">
    <name type="scientific">Podospora australis</name>
    <dbReference type="NCBI Taxonomy" id="1536484"/>
    <lineage>
        <taxon>Eukaryota</taxon>
        <taxon>Fungi</taxon>
        <taxon>Dikarya</taxon>
        <taxon>Ascomycota</taxon>
        <taxon>Pezizomycotina</taxon>
        <taxon>Sordariomycetes</taxon>
        <taxon>Sordariomycetidae</taxon>
        <taxon>Sordariales</taxon>
        <taxon>Podosporaceae</taxon>
        <taxon>Podospora</taxon>
    </lineage>
</organism>
<dbReference type="Gene3D" id="2.60.120.260">
    <property type="entry name" value="Galactose-binding domain-like"/>
    <property type="match status" value="1"/>
</dbReference>
<evidence type="ECO:0000256" key="2">
    <source>
        <dbReference type="SAM" id="MobiDB-lite"/>
    </source>
</evidence>
<keyword evidence="1" id="KW-0677">Repeat</keyword>
<dbReference type="PANTHER" id="PTHR45964">
    <property type="entry name" value="WSCD FAMILY MEMBER CG9164"/>
    <property type="match status" value="1"/>
</dbReference>
<feature type="domain" description="WSC" evidence="4">
    <location>
        <begin position="146"/>
        <end position="235"/>
    </location>
</feature>
<feature type="region of interest" description="Disordered" evidence="2">
    <location>
        <begin position="464"/>
        <end position="483"/>
    </location>
</feature>
<evidence type="ECO:0000256" key="3">
    <source>
        <dbReference type="SAM" id="SignalP"/>
    </source>
</evidence>
<dbReference type="Pfam" id="PF01822">
    <property type="entry name" value="WSC"/>
    <property type="match status" value="2"/>
</dbReference>
<dbReference type="SMART" id="SM00321">
    <property type="entry name" value="WSC"/>
    <property type="match status" value="2"/>
</dbReference>
<name>A0AAN6WUT4_9PEZI</name>
<feature type="signal peptide" evidence="3">
    <location>
        <begin position="1"/>
        <end position="28"/>
    </location>
</feature>
<sequence>MTSTRWPGLSQATSSLLYLLSFSSLTQAVSIPTQSSSVNLGDYKYQGCYTDNRDAHTLTGKRHFDDAMTLKKCATACSAYQWFGVTFGSQCFCGTSLAEVAEKRPEEECGMVCGGSRCQKCGDADRINVYWTGKETTAVEPPTVGSFEYKSCWTDNRDDRSLKGGKHQRPDLTVEACAEICEGYTYFGLESTSECMCGNELGGEAAPEEECSELCPGNPEQWCGGADRLNVYQVKSSMTSESIPESTTSSESSTSTESIAESTTTTTEAESTTTSESVPESTTTADESTTAPESETITSTEIESTTSEAESSTTPEPETTSTSEAESTTITLPPDETETTSSEEIITPTPTPTSTSSEVITTSNCTPTTTILADPATCWAAIPTPCSTLNRTPAIPYPANTAFASQCRNAFLVGGSPVPAVAGCFENIGRPQFVATSAYSCVAAADVLCRTGTVAVCDGATATPTDGSSGPVSTNALDPDGGFERGTLWTGTRTDSGNDDIIRVSVSSEQVHSGNHAMKVEFSGANAGSRGWTQPISGLAPGVEYEYSMWFWTENTSANTVIRLQFNGGGVTFLADASTMQLGRAGQWTRYSYRFTTVTTFGSVYFSVYGNRGAANVFYVDDMSIARV</sequence>
<evidence type="ECO:0000313" key="5">
    <source>
        <dbReference type="EMBL" id="KAK4188599.1"/>
    </source>
</evidence>
<reference evidence="5" key="1">
    <citation type="journal article" date="2023" name="Mol. Phylogenet. Evol.">
        <title>Genome-scale phylogeny and comparative genomics of the fungal order Sordariales.</title>
        <authorList>
            <person name="Hensen N."/>
            <person name="Bonometti L."/>
            <person name="Westerberg I."/>
            <person name="Brannstrom I.O."/>
            <person name="Guillou S."/>
            <person name="Cros-Aarteil S."/>
            <person name="Calhoun S."/>
            <person name="Haridas S."/>
            <person name="Kuo A."/>
            <person name="Mondo S."/>
            <person name="Pangilinan J."/>
            <person name="Riley R."/>
            <person name="LaButti K."/>
            <person name="Andreopoulos B."/>
            <person name="Lipzen A."/>
            <person name="Chen C."/>
            <person name="Yan M."/>
            <person name="Daum C."/>
            <person name="Ng V."/>
            <person name="Clum A."/>
            <person name="Steindorff A."/>
            <person name="Ohm R.A."/>
            <person name="Martin F."/>
            <person name="Silar P."/>
            <person name="Natvig D.O."/>
            <person name="Lalanne C."/>
            <person name="Gautier V."/>
            <person name="Ament-Velasquez S.L."/>
            <person name="Kruys A."/>
            <person name="Hutchinson M.I."/>
            <person name="Powell A.J."/>
            <person name="Barry K."/>
            <person name="Miller A.N."/>
            <person name="Grigoriev I.V."/>
            <person name="Debuchy R."/>
            <person name="Gladieux P."/>
            <person name="Hiltunen Thoren M."/>
            <person name="Johannesson H."/>
        </authorList>
    </citation>
    <scope>NUCLEOTIDE SEQUENCE</scope>
    <source>
        <strain evidence="5">PSN309</strain>
    </source>
</reference>
<reference evidence="5" key="2">
    <citation type="submission" date="2023-05" db="EMBL/GenBank/DDBJ databases">
        <authorList>
            <consortium name="Lawrence Berkeley National Laboratory"/>
            <person name="Steindorff A."/>
            <person name="Hensen N."/>
            <person name="Bonometti L."/>
            <person name="Westerberg I."/>
            <person name="Brannstrom I.O."/>
            <person name="Guillou S."/>
            <person name="Cros-Aarteil S."/>
            <person name="Calhoun S."/>
            <person name="Haridas S."/>
            <person name="Kuo A."/>
            <person name="Mondo S."/>
            <person name="Pangilinan J."/>
            <person name="Riley R."/>
            <person name="Labutti K."/>
            <person name="Andreopoulos B."/>
            <person name="Lipzen A."/>
            <person name="Chen C."/>
            <person name="Yanf M."/>
            <person name="Daum C."/>
            <person name="Ng V."/>
            <person name="Clum A."/>
            <person name="Ohm R."/>
            <person name="Martin F."/>
            <person name="Silar P."/>
            <person name="Natvig D."/>
            <person name="Lalanne C."/>
            <person name="Gautier V."/>
            <person name="Ament-Velasquez S.L."/>
            <person name="Kruys A."/>
            <person name="Hutchinson M.I."/>
            <person name="Powell A.J."/>
            <person name="Barry K."/>
            <person name="Miller A.N."/>
            <person name="Grigoriev I.V."/>
            <person name="Debuchy R."/>
            <person name="Gladieux P."/>
            <person name="Thoren M.H."/>
            <person name="Johannesson H."/>
        </authorList>
    </citation>
    <scope>NUCLEOTIDE SEQUENCE</scope>
    <source>
        <strain evidence="5">PSN309</strain>
    </source>
</reference>
<keyword evidence="6" id="KW-1185">Reference proteome</keyword>
<feature type="region of interest" description="Disordered" evidence="2">
    <location>
        <begin position="235"/>
        <end position="361"/>
    </location>
</feature>
<feature type="compositionally biased region" description="Low complexity" evidence="2">
    <location>
        <begin position="339"/>
        <end position="361"/>
    </location>
</feature>
<feature type="domain" description="WSC" evidence="4">
    <location>
        <begin position="42"/>
        <end position="133"/>
    </location>
</feature>
<dbReference type="InterPro" id="IPR002889">
    <property type="entry name" value="WSC_carb-bd"/>
</dbReference>
<dbReference type="PANTHER" id="PTHR45964:SF5">
    <property type="entry name" value="WSCD FAMILY MEMBER CG9164"/>
    <property type="match status" value="1"/>
</dbReference>
<dbReference type="EMBL" id="MU864386">
    <property type="protein sequence ID" value="KAK4188599.1"/>
    <property type="molecule type" value="Genomic_DNA"/>
</dbReference>
<protein>
    <submittedName>
        <fullName evidence="5">WSC domain-containing protein</fullName>
    </submittedName>
</protein>
<proteinExistence type="predicted"/>
<accession>A0AAN6WUT4</accession>